<comment type="caution">
    <text evidence="2">The sequence shown here is derived from an EMBL/GenBank/DDBJ whole genome shotgun (WGS) entry which is preliminary data.</text>
</comment>
<feature type="region of interest" description="Disordered" evidence="1">
    <location>
        <begin position="326"/>
        <end position="394"/>
    </location>
</feature>
<keyword evidence="3" id="KW-1185">Reference proteome</keyword>
<feature type="compositionally biased region" description="Polar residues" evidence="1">
    <location>
        <begin position="612"/>
        <end position="627"/>
    </location>
</feature>
<organism evidence="2 3">
    <name type="scientific">Immersiella caudata</name>
    <dbReference type="NCBI Taxonomy" id="314043"/>
    <lineage>
        <taxon>Eukaryota</taxon>
        <taxon>Fungi</taxon>
        <taxon>Dikarya</taxon>
        <taxon>Ascomycota</taxon>
        <taxon>Pezizomycotina</taxon>
        <taxon>Sordariomycetes</taxon>
        <taxon>Sordariomycetidae</taxon>
        <taxon>Sordariales</taxon>
        <taxon>Lasiosphaeriaceae</taxon>
        <taxon>Immersiella</taxon>
    </lineage>
</organism>
<sequence>MSDSKQPSASNRHGQPSRPQWDQAVESCGDFITTLPGGKTVWMAKGPAATVWRDQIGPSIRKLLQSDKFIEVGVSFFLYMIGEHKSTSKPKIIFCSSDPKARRAVRDAVRASSILETFPAIGLGDSSSPLARSDSGLDQNAQQLPVPPRSQNHRPGKGEESAASQKPKAAPSAIPQGSRQGKHVSRDDRATIAQRFTGLTITNCSSSSLSAKDSISSSLARSGRACSISCTLGASMGGVSLDHRRESFDTPTVKAPESDALSSGTEASAELSSSDFDDDDDDDDDEDDDDEEEEESLVISSPHTLQFLGPEPLEKIIGKLLNDFDSYRPRAVPTGNQGSENTRSGASQFATQPSGHQEPTDNNSKTLNGKRRLSGEGGSSSDITAAGSKRAKTGTQKEKMLACPYWKKDSGKYAYCFKWKFKEVKRMKEHLRRCHSKIRCPRCQEDFCDTDSRDLHIRAGGCELQPDIIDERLNESQIRKLGARGSSKQTQYDRWYVVWDILFPGIPKPDSPFIDDDILCEFREYCSRRGRDIILDHMRTSEDWHQVYDEERFRRESWREIFNGIFDAAFERWLGQRGDASQSDTGEGAAGATGAGDASKGVALDSSPSPPAQGNSVDNGGNENQTPALDPHLAAGWNPGPGNQYLLADFEYNHVPMIWPHNLQ</sequence>
<feature type="compositionally biased region" description="Polar residues" evidence="1">
    <location>
        <begin position="334"/>
        <end position="367"/>
    </location>
</feature>
<dbReference type="PANTHER" id="PTHR38166:SF1">
    <property type="entry name" value="C2H2-TYPE DOMAIN-CONTAINING PROTEIN"/>
    <property type="match status" value="1"/>
</dbReference>
<proteinExistence type="predicted"/>
<protein>
    <recommendedName>
        <fullName evidence="4">C2H2-type domain-containing protein</fullName>
    </recommendedName>
</protein>
<dbReference type="Proteomes" id="UP001175000">
    <property type="component" value="Unassembled WGS sequence"/>
</dbReference>
<gene>
    <name evidence="2" type="ORF">B0T14DRAFT_528850</name>
</gene>
<evidence type="ECO:0000313" key="3">
    <source>
        <dbReference type="Proteomes" id="UP001175000"/>
    </source>
</evidence>
<evidence type="ECO:0008006" key="4">
    <source>
        <dbReference type="Google" id="ProtNLM"/>
    </source>
</evidence>
<dbReference type="EMBL" id="JAULSU010000006">
    <property type="protein sequence ID" value="KAK0614651.1"/>
    <property type="molecule type" value="Genomic_DNA"/>
</dbReference>
<dbReference type="PANTHER" id="PTHR38166">
    <property type="entry name" value="C2H2-TYPE DOMAIN-CONTAINING PROTEIN-RELATED"/>
    <property type="match status" value="1"/>
</dbReference>
<feature type="compositionally biased region" description="Acidic residues" evidence="1">
    <location>
        <begin position="275"/>
        <end position="296"/>
    </location>
</feature>
<feature type="region of interest" description="Disordered" evidence="1">
    <location>
        <begin position="1"/>
        <end position="22"/>
    </location>
</feature>
<evidence type="ECO:0000313" key="2">
    <source>
        <dbReference type="EMBL" id="KAK0614651.1"/>
    </source>
</evidence>
<dbReference type="AlphaFoldDB" id="A0AA39WFW0"/>
<feature type="region of interest" description="Disordered" evidence="1">
    <location>
        <begin position="129"/>
        <end position="187"/>
    </location>
</feature>
<feature type="region of interest" description="Disordered" evidence="1">
    <location>
        <begin position="247"/>
        <end position="306"/>
    </location>
</feature>
<feature type="compositionally biased region" description="Polar residues" evidence="1">
    <location>
        <begin position="260"/>
        <end position="274"/>
    </location>
</feature>
<feature type="compositionally biased region" description="Low complexity" evidence="1">
    <location>
        <begin position="161"/>
        <end position="176"/>
    </location>
</feature>
<accession>A0AA39WFW0</accession>
<feature type="compositionally biased region" description="Polar residues" evidence="1">
    <location>
        <begin position="1"/>
        <end position="20"/>
    </location>
</feature>
<reference evidence="2" key="1">
    <citation type="submission" date="2023-06" db="EMBL/GenBank/DDBJ databases">
        <title>Genome-scale phylogeny and comparative genomics of the fungal order Sordariales.</title>
        <authorList>
            <consortium name="Lawrence Berkeley National Laboratory"/>
            <person name="Hensen N."/>
            <person name="Bonometti L."/>
            <person name="Westerberg I."/>
            <person name="Brannstrom I.O."/>
            <person name="Guillou S."/>
            <person name="Cros-Aarteil S."/>
            <person name="Calhoun S."/>
            <person name="Haridas S."/>
            <person name="Kuo A."/>
            <person name="Mondo S."/>
            <person name="Pangilinan J."/>
            <person name="Riley R."/>
            <person name="Labutti K."/>
            <person name="Andreopoulos B."/>
            <person name="Lipzen A."/>
            <person name="Chen C."/>
            <person name="Yanf M."/>
            <person name="Daum C."/>
            <person name="Ng V."/>
            <person name="Clum A."/>
            <person name="Steindorff A."/>
            <person name="Ohm R."/>
            <person name="Martin F."/>
            <person name="Silar P."/>
            <person name="Natvig D."/>
            <person name="Lalanne C."/>
            <person name="Gautier V."/>
            <person name="Ament-Velasquez S.L."/>
            <person name="Kruys A."/>
            <person name="Hutchinson M.I."/>
            <person name="Powell A.J."/>
            <person name="Barry K."/>
            <person name="Miller A.N."/>
            <person name="Grigoriev I.V."/>
            <person name="Debuchy R."/>
            <person name="Gladieux P."/>
            <person name="Thoren M.H."/>
            <person name="Johannesson H."/>
        </authorList>
    </citation>
    <scope>NUCLEOTIDE SEQUENCE</scope>
    <source>
        <strain evidence="2">CBS 606.72</strain>
    </source>
</reference>
<feature type="compositionally biased region" description="Polar residues" evidence="1">
    <location>
        <begin position="129"/>
        <end position="143"/>
    </location>
</feature>
<feature type="region of interest" description="Disordered" evidence="1">
    <location>
        <begin position="577"/>
        <end position="636"/>
    </location>
</feature>
<evidence type="ECO:0000256" key="1">
    <source>
        <dbReference type="SAM" id="MobiDB-lite"/>
    </source>
</evidence>
<name>A0AA39WFW0_9PEZI</name>